<gene>
    <name evidence="2" type="ORF">FOXB_06818</name>
</gene>
<sequence length="103" mass="11989">MWQVVPGDPEVRRERVRPGEWDLEKEAEKPGQRIWRIGRAGVRSAQVDSGQERFDLSREHSNIKEKRIQSVRESSWPTNGPTEALFSNPRDSKTENMQPRHIA</sequence>
<feature type="region of interest" description="Disordered" evidence="1">
    <location>
        <begin position="42"/>
        <end position="103"/>
    </location>
</feature>
<evidence type="ECO:0000256" key="1">
    <source>
        <dbReference type="SAM" id="MobiDB-lite"/>
    </source>
</evidence>
<proteinExistence type="predicted"/>
<dbReference type="OrthoDB" id="10370902at2759"/>
<name>F9FK89_FUSOF</name>
<evidence type="ECO:0000313" key="2">
    <source>
        <dbReference type="EMBL" id="EGU82666.1"/>
    </source>
</evidence>
<dbReference type="AlphaFoldDB" id="F9FK89"/>
<feature type="compositionally biased region" description="Basic and acidic residues" evidence="1">
    <location>
        <begin position="50"/>
        <end position="70"/>
    </location>
</feature>
<reference evidence="2" key="1">
    <citation type="journal article" date="2012" name="Mol. Plant Microbe Interact.">
        <title>A highly conserved effector in Fusarium oxysporum is required for full virulence on Arabidopsis.</title>
        <authorList>
            <person name="Thatcher L.F."/>
            <person name="Gardiner D.M."/>
            <person name="Kazan K."/>
            <person name="Manners J."/>
        </authorList>
    </citation>
    <scope>NUCLEOTIDE SEQUENCE [LARGE SCALE GENOMIC DNA]</scope>
    <source>
        <strain evidence="2">Fo5176</strain>
    </source>
</reference>
<protein>
    <submittedName>
        <fullName evidence="2">Uncharacterized protein</fullName>
    </submittedName>
</protein>
<organism evidence="2">
    <name type="scientific">Fusarium oxysporum (strain Fo5176)</name>
    <name type="common">Fusarium vascular wilt</name>
    <dbReference type="NCBI Taxonomy" id="660025"/>
    <lineage>
        <taxon>Eukaryota</taxon>
        <taxon>Fungi</taxon>
        <taxon>Dikarya</taxon>
        <taxon>Ascomycota</taxon>
        <taxon>Pezizomycotina</taxon>
        <taxon>Sordariomycetes</taxon>
        <taxon>Hypocreomycetidae</taxon>
        <taxon>Hypocreales</taxon>
        <taxon>Nectriaceae</taxon>
        <taxon>Fusarium</taxon>
        <taxon>Fusarium oxysporum species complex</taxon>
    </lineage>
</organism>
<accession>F9FK89</accession>
<feature type="compositionally biased region" description="Polar residues" evidence="1">
    <location>
        <begin position="71"/>
        <end position="81"/>
    </location>
</feature>
<dbReference type="EMBL" id="AFQF01002052">
    <property type="protein sequence ID" value="EGU82666.1"/>
    <property type="molecule type" value="Genomic_DNA"/>
</dbReference>
<comment type="caution">
    <text evidence="2">The sequence shown here is derived from an EMBL/GenBank/DDBJ whole genome shotgun (WGS) entry which is preliminary data.</text>
</comment>